<sequence length="169" mass="19113">MLRVLSILVLFPELIYGFLRPSDTMCKFLDTDSTCSVTHGGDLYLQVMANASDHRLELFRGSKKVLIIRRETVKILEEAFRNRTEAFRNNGTIKIQNVQWEDAGKYKVDVYDKDGIHLKKVEVMLEVKANPWPVVVYAGASVGAFLLVVLVSVCIYRKSKAHKQPGAVI</sequence>
<organism evidence="4 5">
    <name type="scientific">Knipowitschia caucasica</name>
    <name type="common">Caucasian dwarf goby</name>
    <name type="synonym">Pomatoschistus caucasicus</name>
    <dbReference type="NCBI Taxonomy" id="637954"/>
    <lineage>
        <taxon>Eukaryota</taxon>
        <taxon>Metazoa</taxon>
        <taxon>Chordata</taxon>
        <taxon>Craniata</taxon>
        <taxon>Vertebrata</taxon>
        <taxon>Euteleostomi</taxon>
        <taxon>Actinopterygii</taxon>
        <taxon>Neopterygii</taxon>
        <taxon>Teleostei</taxon>
        <taxon>Neoteleostei</taxon>
        <taxon>Acanthomorphata</taxon>
        <taxon>Gobiaria</taxon>
        <taxon>Gobiiformes</taxon>
        <taxon>Gobioidei</taxon>
        <taxon>Gobiidae</taxon>
        <taxon>Gobiinae</taxon>
        <taxon>Knipowitschia</taxon>
    </lineage>
</organism>
<proteinExistence type="predicted"/>
<keyword evidence="1" id="KW-1133">Transmembrane helix</keyword>
<dbReference type="Proteomes" id="UP001497482">
    <property type="component" value="Chromosome 8"/>
</dbReference>
<dbReference type="Pfam" id="PF07686">
    <property type="entry name" value="V-set"/>
    <property type="match status" value="1"/>
</dbReference>
<name>A0AAV2MIX0_KNICA</name>
<feature type="signal peptide" evidence="2">
    <location>
        <begin position="1"/>
        <end position="17"/>
    </location>
</feature>
<dbReference type="InterPro" id="IPR036179">
    <property type="entry name" value="Ig-like_dom_sf"/>
</dbReference>
<reference evidence="4 5" key="1">
    <citation type="submission" date="2024-04" db="EMBL/GenBank/DDBJ databases">
        <authorList>
            <person name="Waldvogel A.-M."/>
            <person name="Schoenle A."/>
        </authorList>
    </citation>
    <scope>NUCLEOTIDE SEQUENCE [LARGE SCALE GENOMIC DNA]</scope>
</reference>
<dbReference type="InterPro" id="IPR013783">
    <property type="entry name" value="Ig-like_fold"/>
</dbReference>
<evidence type="ECO:0000313" key="4">
    <source>
        <dbReference type="EMBL" id="CAL1613288.1"/>
    </source>
</evidence>
<evidence type="ECO:0000256" key="2">
    <source>
        <dbReference type="SAM" id="SignalP"/>
    </source>
</evidence>
<evidence type="ECO:0000313" key="5">
    <source>
        <dbReference type="Proteomes" id="UP001497482"/>
    </source>
</evidence>
<evidence type="ECO:0000256" key="1">
    <source>
        <dbReference type="SAM" id="Phobius"/>
    </source>
</evidence>
<protein>
    <recommendedName>
        <fullName evidence="3">Immunoglobulin V-set domain-containing protein</fullName>
    </recommendedName>
</protein>
<accession>A0AAV2MIX0</accession>
<feature type="chain" id="PRO_5043506116" description="Immunoglobulin V-set domain-containing protein" evidence="2">
    <location>
        <begin position="18"/>
        <end position="169"/>
    </location>
</feature>
<keyword evidence="1" id="KW-0812">Transmembrane</keyword>
<dbReference type="InterPro" id="IPR013106">
    <property type="entry name" value="Ig_V-set"/>
</dbReference>
<dbReference type="EMBL" id="OZ035830">
    <property type="protein sequence ID" value="CAL1613288.1"/>
    <property type="molecule type" value="Genomic_DNA"/>
</dbReference>
<keyword evidence="2" id="KW-0732">Signal</keyword>
<feature type="domain" description="Immunoglobulin V-set" evidence="3">
    <location>
        <begin position="37"/>
        <end position="121"/>
    </location>
</feature>
<evidence type="ECO:0000259" key="3">
    <source>
        <dbReference type="Pfam" id="PF07686"/>
    </source>
</evidence>
<keyword evidence="1" id="KW-0472">Membrane</keyword>
<dbReference type="Gene3D" id="2.60.40.10">
    <property type="entry name" value="Immunoglobulins"/>
    <property type="match status" value="1"/>
</dbReference>
<feature type="transmembrane region" description="Helical" evidence="1">
    <location>
        <begin position="134"/>
        <end position="156"/>
    </location>
</feature>
<dbReference type="SUPFAM" id="SSF48726">
    <property type="entry name" value="Immunoglobulin"/>
    <property type="match status" value="1"/>
</dbReference>
<dbReference type="AlphaFoldDB" id="A0AAV2MIX0"/>
<keyword evidence="5" id="KW-1185">Reference proteome</keyword>
<gene>
    <name evidence="4" type="ORF">KC01_LOCUS39529</name>
</gene>